<accession>A0A9W5RDW7</accession>
<proteinExistence type="predicted"/>
<reference evidence="1 2" key="1">
    <citation type="submission" date="2013-05" db="EMBL/GenBank/DDBJ databases">
        <title>The Genome Sequence of Actinomyces europaeus ACS-120-V-COL10B.</title>
        <authorList>
            <consortium name="The Broad Institute Genomics Platform"/>
            <person name="Earl A."/>
            <person name="Ward D."/>
            <person name="Feldgarden M."/>
            <person name="Gevers D."/>
            <person name="Saerens B."/>
            <person name="Vaneechoutte M."/>
            <person name="Walker B."/>
            <person name="Young S."/>
            <person name="Zeng Q."/>
            <person name="Gargeya S."/>
            <person name="Fitzgerald M."/>
            <person name="Haas B."/>
            <person name="Abouelleil A."/>
            <person name="Allen A.W."/>
            <person name="Alvarado L."/>
            <person name="Arachchi H.M."/>
            <person name="Berlin A.M."/>
            <person name="Chapman S.B."/>
            <person name="Gainer-Dewar J."/>
            <person name="Goldberg J."/>
            <person name="Griggs A."/>
            <person name="Gujja S."/>
            <person name="Hansen M."/>
            <person name="Howarth C."/>
            <person name="Imamovic A."/>
            <person name="Ireland A."/>
            <person name="Larimer J."/>
            <person name="McCowan C."/>
            <person name="Murphy C."/>
            <person name="Pearson M."/>
            <person name="Poon T.W."/>
            <person name="Priest M."/>
            <person name="Roberts A."/>
            <person name="Saif S."/>
            <person name="Shea T."/>
            <person name="Sisk P."/>
            <person name="Sykes S."/>
            <person name="Wortman J."/>
            <person name="Nusbaum C."/>
            <person name="Birren B."/>
        </authorList>
    </citation>
    <scope>NUCLEOTIDE SEQUENCE [LARGE SCALE GENOMIC DNA]</scope>
    <source>
        <strain evidence="1 2">ACS-120-V-Col10b</strain>
    </source>
</reference>
<gene>
    <name evidence="1" type="ORF">HMPREF9238_00341</name>
</gene>
<dbReference type="Proteomes" id="UP000014387">
    <property type="component" value="Unassembled WGS sequence"/>
</dbReference>
<sequence length="48" mass="5705">MVGRSMIYVPGEGTRFFDQPGKTRGERTILKELKWLLHPIEIRHWNLP</sequence>
<organism evidence="1 2">
    <name type="scientific">Gleimia europaea ACS-120-V-Col10b</name>
    <dbReference type="NCBI Taxonomy" id="883069"/>
    <lineage>
        <taxon>Bacteria</taxon>
        <taxon>Bacillati</taxon>
        <taxon>Actinomycetota</taxon>
        <taxon>Actinomycetes</taxon>
        <taxon>Actinomycetales</taxon>
        <taxon>Actinomycetaceae</taxon>
        <taxon>Gleimia</taxon>
    </lineage>
</organism>
<dbReference type="EMBL" id="AGWN01000001">
    <property type="protein sequence ID" value="EPD30595.1"/>
    <property type="molecule type" value="Genomic_DNA"/>
</dbReference>
<keyword evidence="2" id="KW-1185">Reference proteome</keyword>
<protein>
    <submittedName>
        <fullName evidence="1">Uncharacterized protein</fullName>
    </submittedName>
</protein>
<evidence type="ECO:0000313" key="2">
    <source>
        <dbReference type="Proteomes" id="UP000014387"/>
    </source>
</evidence>
<comment type="caution">
    <text evidence="1">The sequence shown here is derived from an EMBL/GenBank/DDBJ whole genome shotgun (WGS) entry which is preliminary data.</text>
</comment>
<dbReference type="AlphaFoldDB" id="A0A9W5RDW7"/>
<evidence type="ECO:0000313" key="1">
    <source>
        <dbReference type="EMBL" id="EPD30595.1"/>
    </source>
</evidence>
<name>A0A9W5RDW7_9ACTO</name>